<dbReference type="InterPro" id="IPR021457">
    <property type="entry name" value="DUF3108"/>
</dbReference>
<keyword evidence="1" id="KW-0812">Transmembrane</keyword>
<evidence type="ECO:0000256" key="1">
    <source>
        <dbReference type="SAM" id="Phobius"/>
    </source>
</evidence>
<gene>
    <name evidence="2" type="ORF">ENM15_07355</name>
</gene>
<dbReference type="Pfam" id="PF11306">
    <property type="entry name" value="DUF3108"/>
    <property type="match status" value="1"/>
</dbReference>
<keyword evidence="1" id="KW-1133">Transmembrane helix</keyword>
<comment type="caution">
    <text evidence="2">The sequence shown here is derived from an EMBL/GenBank/DDBJ whole genome shotgun (WGS) entry which is preliminary data.</text>
</comment>
<proteinExistence type="predicted"/>
<dbReference type="AlphaFoldDB" id="A0A7V5XHH2"/>
<name>A0A7V5XHH2_9BACT</name>
<sequence>MKYIIKLFINLIFISISFNLLLFSNCIANEIKLFYEIYYGPFKIGESEIQIFSSKYTAIVYSVGLAKSIFPFYAKWETWVDEKGYPKKAIIYSKERGKERKRAIYFKREENKIIYQKLLPNCEEAENIFLEFPIYDELSSFIASFYIDYTIYPRIRLPLFIKKKRDYVKIEFRERKNCEFEKEKKECLYIEVYLPKKSELLERASEVEILLLKDKKVPLELRGKLPIFGSLVGKLKKIENL</sequence>
<reference evidence="2" key="1">
    <citation type="journal article" date="2020" name="mSystems">
        <title>Genome- and Community-Level Interaction Insights into Carbon Utilization and Element Cycling Functions of Hydrothermarchaeota in Hydrothermal Sediment.</title>
        <authorList>
            <person name="Zhou Z."/>
            <person name="Liu Y."/>
            <person name="Xu W."/>
            <person name="Pan J."/>
            <person name="Luo Z.H."/>
            <person name="Li M."/>
        </authorList>
    </citation>
    <scope>NUCLEOTIDE SEQUENCE [LARGE SCALE GENOMIC DNA]</scope>
    <source>
        <strain evidence="2">SpSt-106</strain>
    </source>
</reference>
<organism evidence="2">
    <name type="scientific">Thermodesulfobacterium geofontis</name>
    <dbReference type="NCBI Taxonomy" id="1295609"/>
    <lineage>
        <taxon>Bacteria</taxon>
        <taxon>Pseudomonadati</taxon>
        <taxon>Thermodesulfobacteriota</taxon>
        <taxon>Thermodesulfobacteria</taxon>
        <taxon>Thermodesulfobacteriales</taxon>
        <taxon>Thermodesulfobacteriaceae</taxon>
        <taxon>Thermodesulfobacterium</taxon>
    </lineage>
</organism>
<evidence type="ECO:0000313" key="2">
    <source>
        <dbReference type="EMBL" id="HHQ16612.1"/>
    </source>
</evidence>
<dbReference type="EMBL" id="DRWR01000119">
    <property type="protein sequence ID" value="HHQ16612.1"/>
    <property type="molecule type" value="Genomic_DNA"/>
</dbReference>
<accession>A0A7V5XHH2</accession>
<feature type="transmembrane region" description="Helical" evidence="1">
    <location>
        <begin position="7"/>
        <end position="24"/>
    </location>
</feature>
<protein>
    <submittedName>
        <fullName evidence="2">DUF3108 domain-containing protein</fullName>
    </submittedName>
</protein>
<keyword evidence="1" id="KW-0472">Membrane</keyword>